<evidence type="ECO:0000313" key="7">
    <source>
        <dbReference type="EMBL" id="AQQ67133.1"/>
    </source>
</evidence>
<evidence type="ECO:0000259" key="5">
    <source>
        <dbReference type="Pfam" id="PF07726"/>
    </source>
</evidence>
<dbReference type="InterPro" id="IPR050764">
    <property type="entry name" value="CbbQ/NirQ/NorQ/GpvN"/>
</dbReference>
<dbReference type="Pfam" id="PF07726">
    <property type="entry name" value="AAA_3"/>
    <property type="match status" value="1"/>
</dbReference>
<dbReference type="Pfam" id="PF17863">
    <property type="entry name" value="AAA_lid_2"/>
    <property type="match status" value="1"/>
</dbReference>
<dbReference type="SUPFAM" id="SSF52540">
    <property type="entry name" value="P-loop containing nucleoside triphosphate hydrolases"/>
    <property type="match status" value="1"/>
</dbReference>
<dbReference type="Gene3D" id="1.10.8.80">
    <property type="entry name" value="Magnesium chelatase subunit I, C-Terminal domain"/>
    <property type="match status" value="1"/>
</dbReference>
<feature type="domain" description="ChlI/MoxR AAA lid" evidence="6">
    <location>
        <begin position="277"/>
        <end position="340"/>
    </location>
</feature>
<evidence type="ECO:0000259" key="6">
    <source>
        <dbReference type="Pfam" id="PF17863"/>
    </source>
</evidence>
<dbReference type="STRING" id="260552.Mag101_05355"/>
<dbReference type="PANTHER" id="PTHR42759:SF1">
    <property type="entry name" value="MAGNESIUM-CHELATASE SUBUNIT CHLD"/>
    <property type="match status" value="1"/>
</dbReference>
<proteinExistence type="inferred from homology"/>
<dbReference type="RefSeq" id="WP_077401839.1">
    <property type="nucleotide sequence ID" value="NZ_CP019650.1"/>
</dbReference>
<sequence length="349" mass="38174">MSARDQIAALEAGMGRAIVGQRDVIRRLIIGLLANGNLLVEGLPGLAKTRAIKALAKNLEADFSRIQFTPDLLPADVTGTDMLYRSDQGSEFRFHPGPIFANIVLADEINRAPAKVQSALLEAMEERQVTVAGKTHPLPPLFMVMATQNPIEQEGTYPLPEAQLDRFLIHVLISYPPVEDEVEVIELVRNEEIAAIDDGRDSRTNSGSETSPEKGDKATNTSAGKQTLDVIPQQAVFDARREIADIHVSHPMARYMADLVEATRHPSERSPDLARWIEIGASPRGSIALDKAGRANAWLEGRDYVDPLDIHAVIHDCLRHRLGLSFEAQGEGISADRAIDTLLKVVALP</sequence>
<dbReference type="GO" id="GO:0016887">
    <property type="term" value="F:ATP hydrolysis activity"/>
    <property type="evidence" value="ECO:0007669"/>
    <property type="project" value="InterPro"/>
</dbReference>
<evidence type="ECO:0000256" key="4">
    <source>
        <dbReference type="SAM" id="MobiDB-lite"/>
    </source>
</evidence>
<dbReference type="PIRSF" id="PIRSF002849">
    <property type="entry name" value="AAA_ATPase_chaperone_MoxR_prd"/>
    <property type="match status" value="1"/>
</dbReference>
<dbReference type="CDD" id="cd00009">
    <property type="entry name" value="AAA"/>
    <property type="match status" value="1"/>
</dbReference>
<feature type="region of interest" description="Disordered" evidence="4">
    <location>
        <begin position="198"/>
        <end position="227"/>
    </location>
</feature>
<dbReference type="Proteomes" id="UP000188219">
    <property type="component" value="Chromosome"/>
</dbReference>
<name>A0A1Q2M338_9GAMM</name>
<dbReference type="EMBL" id="CP019650">
    <property type="protein sequence ID" value="AQQ67133.1"/>
    <property type="molecule type" value="Genomic_DNA"/>
</dbReference>
<feature type="domain" description="ATPase AAA-3" evidence="5">
    <location>
        <begin position="38"/>
        <end position="169"/>
    </location>
</feature>
<comment type="similarity">
    <text evidence="3">Belongs to the MoxR family.</text>
</comment>
<gene>
    <name evidence="7" type="ORF">Mag101_05355</name>
</gene>
<keyword evidence="1" id="KW-0547">Nucleotide-binding</keyword>
<dbReference type="KEGG" id="maga:Mag101_05355"/>
<dbReference type="InterPro" id="IPR027417">
    <property type="entry name" value="P-loop_NTPase"/>
</dbReference>
<dbReference type="AlphaFoldDB" id="A0A1Q2M338"/>
<dbReference type="GO" id="GO:0005524">
    <property type="term" value="F:ATP binding"/>
    <property type="evidence" value="ECO:0007669"/>
    <property type="project" value="UniProtKB-KW"/>
</dbReference>
<evidence type="ECO:0000256" key="1">
    <source>
        <dbReference type="ARBA" id="ARBA00022741"/>
    </source>
</evidence>
<evidence type="ECO:0000313" key="8">
    <source>
        <dbReference type="Proteomes" id="UP000188219"/>
    </source>
</evidence>
<evidence type="ECO:0000256" key="3">
    <source>
        <dbReference type="ARBA" id="ARBA00061607"/>
    </source>
</evidence>
<keyword evidence="8" id="KW-1185">Reference proteome</keyword>
<dbReference type="FunFam" id="3.40.50.300:FF:000640">
    <property type="entry name" value="MoxR family ATPase"/>
    <property type="match status" value="1"/>
</dbReference>
<accession>A0A1Q2M338</accession>
<dbReference type="PANTHER" id="PTHR42759">
    <property type="entry name" value="MOXR FAMILY PROTEIN"/>
    <property type="match status" value="1"/>
</dbReference>
<reference evidence="7" key="1">
    <citation type="submission" date="2017-02" db="EMBL/GenBank/DDBJ databases">
        <title>Genome of Microbulbifer agarilyticus GP101.</title>
        <authorList>
            <person name="Jung J."/>
            <person name="Bae S.S."/>
            <person name="Baek K."/>
        </authorList>
    </citation>
    <scope>NUCLEOTIDE SEQUENCE [LARGE SCALE GENOMIC DNA]</scope>
    <source>
        <strain evidence="7">GP101</strain>
    </source>
</reference>
<dbReference type="Gene3D" id="3.40.50.300">
    <property type="entry name" value="P-loop containing nucleotide triphosphate hydrolases"/>
    <property type="match status" value="1"/>
</dbReference>
<dbReference type="InterPro" id="IPR011703">
    <property type="entry name" value="ATPase_AAA-3"/>
</dbReference>
<keyword evidence="2" id="KW-0067">ATP-binding</keyword>
<evidence type="ECO:0000256" key="2">
    <source>
        <dbReference type="ARBA" id="ARBA00022840"/>
    </source>
</evidence>
<dbReference type="InterPro" id="IPR041628">
    <property type="entry name" value="ChlI/MoxR_AAA_lid"/>
</dbReference>
<organism evidence="7 8">
    <name type="scientific">Microbulbifer agarilyticus</name>
    <dbReference type="NCBI Taxonomy" id="260552"/>
    <lineage>
        <taxon>Bacteria</taxon>
        <taxon>Pseudomonadati</taxon>
        <taxon>Pseudomonadota</taxon>
        <taxon>Gammaproteobacteria</taxon>
        <taxon>Cellvibrionales</taxon>
        <taxon>Microbulbiferaceae</taxon>
        <taxon>Microbulbifer</taxon>
    </lineage>
</organism>
<protein>
    <submittedName>
        <fullName evidence="7">AAA family ATPase</fullName>
    </submittedName>
</protein>